<dbReference type="Gene3D" id="1.20.200.10">
    <property type="entry name" value="Fumarase/aspartase (Central domain)"/>
    <property type="match status" value="1"/>
</dbReference>
<evidence type="ECO:0000259" key="2">
    <source>
        <dbReference type="Pfam" id="PF10415"/>
    </source>
</evidence>
<protein>
    <submittedName>
        <fullName evidence="3">Lyase</fullName>
    </submittedName>
</protein>
<dbReference type="AlphaFoldDB" id="A0A6I3S0S6"/>
<dbReference type="GO" id="GO:0006531">
    <property type="term" value="P:aspartate metabolic process"/>
    <property type="evidence" value="ECO:0007669"/>
    <property type="project" value="TreeGrafter"/>
</dbReference>
<sequence length="474" mass="52117">MRLEHDSLGSLEVPNFAYYGIQTERNRQAFDISDLTLEDFPSFIEAVAKIKAACARTNLEIGALDKEKAQAIEQAAWEVIRREFDYSLPVCIYRGSGTPLNAGVNEVVAHRANEILTGNKEGGGIHPSTHVNMAQSSNDVIPTAKAIVVHDQLEIIIEPLKVLIKKLREKGEEFSSVIKMGRTGLQDAVPITLGQQLNAFASGMERSLSRLEYEKSHWNYSCLGGTAVGTGMGCLPGFRGKVNKHLSDVLGYEVKAYDDLVDGMMAIDDLIACHGQVVALSAQVWKLARDLRVMASGPNSGLREVYFEVKNPENALNPQRFASCSLESVITACNQVSANNSSILFGLKNGWLDLGACSSIPLRAMINSATMLKEAMRILTEEVLPSMRVNSQLCQDMAESSVSNTTMISTIFGYEVGSQVAHLALEENISPREAAKKLKILPDEVIDELFDVSNLTHPENMEALFEKYKDFRKL</sequence>
<dbReference type="PANTHER" id="PTHR42696:SF2">
    <property type="entry name" value="ASPARTATE AMMONIA-LYASE"/>
    <property type="match status" value="1"/>
</dbReference>
<feature type="domain" description="Fumarate lyase N-terminal" evidence="1">
    <location>
        <begin position="10"/>
        <end position="335"/>
    </location>
</feature>
<dbReference type="InterPro" id="IPR008948">
    <property type="entry name" value="L-Aspartase-like"/>
</dbReference>
<dbReference type="Pfam" id="PF10415">
    <property type="entry name" value="FumaraseC_C"/>
    <property type="match status" value="1"/>
</dbReference>
<evidence type="ECO:0000259" key="1">
    <source>
        <dbReference type="Pfam" id="PF00206"/>
    </source>
</evidence>
<organism evidence="3 4">
    <name type="scientific">Parasutterella excrementihominis</name>
    <dbReference type="NCBI Taxonomy" id="487175"/>
    <lineage>
        <taxon>Bacteria</taxon>
        <taxon>Pseudomonadati</taxon>
        <taxon>Pseudomonadota</taxon>
        <taxon>Betaproteobacteria</taxon>
        <taxon>Burkholderiales</taxon>
        <taxon>Sutterellaceae</taxon>
        <taxon>Parasutterella</taxon>
    </lineage>
</organism>
<dbReference type="InterPro" id="IPR000362">
    <property type="entry name" value="Fumarate_lyase_fam"/>
</dbReference>
<feature type="domain" description="Fumarase C C-terminal" evidence="2">
    <location>
        <begin position="406"/>
        <end position="457"/>
    </location>
</feature>
<dbReference type="SUPFAM" id="SSF48557">
    <property type="entry name" value="L-aspartase-like"/>
    <property type="match status" value="1"/>
</dbReference>
<name>A0A6I3S0S6_9BURK</name>
<dbReference type="Pfam" id="PF00206">
    <property type="entry name" value="Lyase_1"/>
    <property type="match status" value="1"/>
</dbReference>
<dbReference type="InterPro" id="IPR051546">
    <property type="entry name" value="Aspartate_Ammonia-Lyase"/>
</dbReference>
<accession>A0A6I3S0S6</accession>
<dbReference type="GO" id="GO:0006099">
    <property type="term" value="P:tricarboxylic acid cycle"/>
    <property type="evidence" value="ECO:0007669"/>
    <property type="project" value="InterPro"/>
</dbReference>
<comment type="caution">
    <text evidence="3">The sequence shown here is derived from an EMBL/GenBank/DDBJ whole genome shotgun (WGS) entry which is preliminary data.</text>
</comment>
<dbReference type="GO" id="GO:0005829">
    <property type="term" value="C:cytosol"/>
    <property type="evidence" value="ECO:0007669"/>
    <property type="project" value="TreeGrafter"/>
</dbReference>
<dbReference type="GeneID" id="43348321"/>
<dbReference type="GO" id="GO:0008797">
    <property type="term" value="F:aspartate ammonia-lyase activity"/>
    <property type="evidence" value="ECO:0007669"/>
    <property type="project" value="TreeGrafter"/>
</dbReference>
<dbReference type="EMBL" id="WNCL01000004">
    <property type="protein sequence ID" value="MTU42461.1"/>
    <property type="molecule type" value="Genomic_DNA"/>
</dbReference>
<dbReference type="InterPro" id="IPR018951">
    <property type="entry name" value="Fumarase_C_C"/>
</dbReference>
<evidence type="ECO:0000313" key="3">
    <source>
        <dbReference type="EMBL" id="MTU42461.1"/>
    </source>
</evidence>
<dbReference type="PRINTS" id="PR00149">
    <property type="entry name" value="FUMRATELYASE"/>
</dbReference>
<keyword evidence="3" id="KW-0456">Lyase</keyword>
<reference evidence="3 4" key="1">
    <citation type="journal article" date="2019" name="Nat. Med.">
        <title>A library of human gut bacterial isolates paired with longitudinal multiomics data enables mechanistic microbiome research.</title>
        <authorList>
            <person name="Poyet M."/>
            <person name="Groussin M."/>
            <person name="Gibbons S.M."/>
            <person name="Avila-Pacheco J."/>
            <person name="Jiang X."/>
            <person name="Kearney S.M."/>
            <person name="Perrotta A.R."/>
            <person name="Berdy B."/>
            <person name="Zhao S."/>
            <person name="Lieberman T.D."/>
            <person name="Swanson P.K."/>
            <person name="Smith M."/>
            <person name="Roesemann S."/>
            <person name="Alexander J.E."/>
            <person name="Rich S.A."/>
            <person name="Livny J."/>
            <person name="Vlamakis H."/>
            <person name="Clish C."/>
            <person name="Bullock K."/>
            <person name="Deik A."/>
            <person name="Scott J."/>
            <person name="Pierce K.A."/>
            <person name="Xavier R.J."/>
            <person name="Alm E.J."/>
        </authorList>
    </citation>
    <scope>NUCLEOTIDE SEQUENCE [LARGE SCALE GENOMIC DNA]</scope>
    <source>
        <strain evidence="3 4">BIOML-A2</strain>
    </source>
</reference>
<proteinExistence type="predicted"/>
<dbReference type="Proteomes" id="UP000462362">
    <property type="component" value="Unassembled WGS sequence"/>
</dbReference>
<dbReference type="Gene3D" id="1.10.275.10">
    <property type="entry name" value="Fumarase/aspartase (N-terminal domain)"/>
    <property type="match status" value="1"/>
</dbReference>
<dbReference type="PANTHER" id="PTHR42696">
    <property type="entry name" value="ASPARTATE AMMONIA-LYASE"/>
    <property type="match status" value="1"/>
</dbReference>
<dbReference type="InterPro" id="IPR024083">
    <property type="entry name" value="Fumarase/histidase_N"/>
</dbReference>
<dbReference type="RefSeq" id="WP_008863780.1">
    <property type="nucleotide sequence ID" value="NZ_CAUABC010000002.1"/>
</dbReference>
<gene>
    <name evidence="3" type="ORF">GMD42_02260</name>
</gene>
<evidence type="ECO:0000313" key="4">
    <source>
        <dbReference type="Proteomes" id="UP000462362"/>
    </source>
</evidence>
<dbReference type="InterPro" id="IPR022761">
    <property type="entry name" value="Fumarate_lyase_N"/>
</dbReference>
<dbReference type="Gene3D" id="1.10.40.30">
    <property type="entry name" value="Fumarase/aspartase (C-terminal domain)"/>
    <property type="match status" value="1"/>
</dbReference>